<sequence length="117" mass="13178">MTVVDKIELDAAKGTITVTGDADPYELIVRKRKAEELVERVSVGPPPKQKQPTKPEEKKPEPKKDDKKPDPKKDGKKPETCPVCQQMSVVYMDRYAEPNMACSITQSLMFNPFDICI</sequence>
<dbReference type="GeneID" id="18610877"/>
<dbReference type="Gramene" id="Tc01v2_t002570.1">
    <property type="protein sequence ID" value="Tc01v2_p002570.1"/>
    <property type="gene ID" value="Tc01v2_g002570"/>
</dbReference>
<protein>
    <submittedName>
        <fullName evidence="3">Uncharacterized protein LOC18610877</fullName>
    </submittedName>
</protein>
<reference evidence="2" key="1">
    <citation type="journal article" date="1997" name="Nucleic Acids Res.">
        <title>tRNAscan-SE: a program for improved detection of transfer RNA genes in genomic sequence.</title>
        <authorList>
            <person name="Lowe T.M."/>
            <person name="Eddy S.R."/>
        </authorList>
    </citation>
    <scope>NUCLEOTIDE SEQUENCE [LARGE SCALE GENOMIC DNA]</scope>
    <source>
        <strain evidence="2">r\B97-61/B2</strain>
    </source>
</reference>
<feature type="compositionally biased region" description="Basic and acidic residues" evidence="1">
    <location>
        <begin position="53"/>
        <end position="79"/>
    </location>
</feature>
<organism evidence="2 3">
    <name type="scientific">Theobroma cacao</name>
    <name type="common">Cacao</name>
    <name type="synonym">Cocoa</name>
    <dbReference type="NCBI Taxonomy" id="3641"/>
    <lineage>
        <taxon>Eukaryota</taxon>
        <taxon>Viridiplantae</taxon>
        <taxon>Streptophyta</taxon>
        <taxon>Embryophyta</taxon>
        <taxon>Tracheophyta</taxon>
        <taxon>Spermatophyta</taxon>
        <taxon>Magnoliopsida</taxon>
        <taxon>eudicotyledons</taxon>
        <taxon>Gunneridae</taxon>
        <taxon>Pentapetalae</taxon>
        <taxon>rosids</taxon>
        <taxon>malvids</taxon>
        <taxon>Malvales</taxon>
        <taxon>Malvaceae</taxon>
        <taxon>Byttnerioideae</taxon>
        <taxon>Theobroma</taxon>
    </lineage>
</organism>
<gene>
    <name evidence="3" type="primary">LOC18610877</name>
</gene>
<evidence type="ECO:0000313" key="2">
    <source>
        <dbReference type="Proteomes" id="UP000694886"/>
    </source>
</evidence>
<dbReference type="RefSeq" id="XP_007046854.2">
    <property type="nucleotide sequence ID" value="XM_007046792.2"/>
</dbReference>
<reference evidence="3" key="2">
    <citation type="submission" date="2025-08" db="UniProtKB">
        <authorList>
            <consortium name="RefSeq"/>
        </authorList>
    </citation>
    <scope>IDENTIFICATION</scope>
</reference>
<feature type="region of interest" description="Disordered" evidence="1">
    <location>
        <begin position="38"/>
        <end position="80"/>
    </location>
</feature>
<accession>A0AB32VHP6</accession>
<name>A0AB32VHP6_THECC</name>
<dbReference type="KEGG" id="tcc:18610877"/>
<evidence type="ECO:0000256" key="1">
    <source>
        <dbReference type="SAM" id="MobiDB-lite"/>
    </source>
</evidence>
<dbReference type="AlphaFoldDB" id="A0AB32VHP6"/>
<evidence type="ECO:0000313" key="3">
    <source>
        <dbReference type="RefSeq" id="XP_007046854.2"/>
    </source>
</evidence>
<proteinExistence type="predicted"/>
<dbReference type="Proteomes" id="UP000694886">
    <property type="component" value="Chromosome 1"/>
</dbReference>